<reference evidence="2" key="1">
    <citation type="submission" date="2015-06" db="EMBL/GenBank/DDBJ databases">
        <title>Expansion of signal transduction pathways in fungi by whole-genome duplication.</title>
        <authorList>
            <consortium name="DOE Joint Genome Institute"/>
            <person name="Corrochano L.M."/>
            <person name="Kuo A."/>
            <person name="Marcet-Houben M."/>
            <person name="Polaino S."/>
            <person name="Salamov A."/>
            <person name="Villalobos J.M."/>
            <person name="Alvarez M.I."/>
            <person name="Avalos J."/>
            <person name="Benito E.P."/>
            <person name="Benoit I."/>
            <person name="Burger G."/>
            <person name="Camino L.P."/>
            <person name="Canovas D."/>
            <person name="Cerda-Olmedo E."/>
            <person name="Cheng J.-F."/>
            <person name="Dominguez A."/>
            <person name="Elias M."/>
            <person name="Eslava A.P."/>
            <person name="Glaser F."/>
            <person name="Grimwood J."/>
            <person name="Gutierrez G."/>
            <person name="Heitman J."/>
            <person name="Henrissat B."/>
            <person name="Iturriaga E.A."/>
            <person name="Lang B.F."/>
            <person name="Lavin J.L."/>
            <person name="Lee S."/>
            <person name="Li W."/>
            <person name="Lindquist E."/>
            <person name="Lopez-Garcia S."/>
            <person name="Luque E.M."/>
            <person name="Marcos A.T."/>
            <person name="Martin J."/>
            <person name="McCluskey K."/>
            <person name="Medina H.R."/>
            <person name="Miralles-Duran A."/>
            <person name="Miyazaki A."/>
            <person name="Munoz-Torres E."/>
            <person name="Oguiza J.A."/>
            <person name="Ohm R."/>
            <person name="Olmedo M."/>
            <person name="Orejas M."/>
            <person name="Ortiz-Castellanos L."/>
            <person name="Pisabarro A.G."/>
            <person name="Rodriguez-Romero J."/>
            <person name="Ruiz-Herrera J."/>
            <person name="Ruiz-Vazquez R."/>
            <person name="Sanz C."/>
            <person name="Schackwitz W."/>
            <person name="Schmutz J."/>
            <person name="Shahriari M."/>
            <person name="Shelest E."/>
            <person name="Silva-Franco F."/>
            <person name="Soanes D."/>
            <person name="Syed K."/>
            <person name="Tagua V.G."/>
            <person name="Talbot N.J."/>
            <person name="Thon M."/>
            <person name="De vries R.P."/>
            <person name="Wiebenga A."/>
            <person name="Yadav J.S."/>
            <person name="Braun E.L."/>
            <person name="Baker S."/>
            <person name="Garre V."/>
            <person name="Horwitz B."/>
            <person name="Torres-Martinez S."/>
            <person name="Idnurm A."/>
            <person name="Herrera-Estrella A."/>
            <person name="Gabaldon T."/>
            <person name="Grigoriev I.V."/>
        </authorList>
    </citation>
    <scope>NUCLEOTIDE SEQUENCE [LARGE SCALE GENOMIC DNA]</scope>
    <source>
        <strain evidence="2">NRRL 1555(-)</strain>
    </source>
</reference>
<evidence type="ECO:0000313" key="1">
    <source>
        <dbReference type="EMBL" id="OAD75401.1"/>
    </source>
</evidence>
<dbReference type="VEuPathDB" id="FungiDB:PHYBLDRAFT_166647"/>
<dbReference type="GeneID" id="28996360"/>
<proteinExistence type="predicted"/>
<evidence type="ECO:0000313" key="2">
    <source>
        <dbReference type="Proteomes" id="UP000077315"/>
    </source>
</evidence>
<gene>
    <name evidence="1" type="ORF">PHYBLDRAFT_166647</name>
</gene>
<dbReference type="RefSeq" id="XP_018293441.1">
    <property type="nucleotide sequence ID" value="XM_018435454.1"/>
</dbReference>
<name>A0A163AS18_PHYB8</name>
<dbReference type="InParanoid" id="A0A163AS18"/>
<dbReference type="EMBL" id="KV440977">
    <property type="protein sequence ID" value="OAD75401.1"/>
    <property type="molecule type" value="Genomic_DNA"/>
</dbReference>
<sequence>MAKLIIHKIDNILRHKRSELCCENVNKPWKYTVLCHLQHSSDKKLKPKSETSTWRESCNIAFGRGYKKANSLGKSKTIEKIRPQSDWMTTQVYENGVECEYIS</sequence>
<dbReference type="Proteomes" id="UP000077315">
    <property type="component" value="Unassembled WGS sequence"/>
</dbReference>
<keyword evidence="2" id="KW-1185">Reference proteome</keyword>
<accession>A0A163AS18</accession>
<protein>
    <submittedName>
        <fullName evidence="1">Uncharacterized protein</fullName>
    </submittedName>
</protein>
<dbReference type="AlphaFoldDB" id="A0A163AS18"/>
<organism evidence="1 2">
    <name type="scientific">Phycomyces blakesleeanus (strain ATCC 8743b / DSM 1359 / FGSC 10004 / NBRC 33097 / NRRL 1555)</name>
    <dbReference type="NCBI Taxonomy" id="763407"/>
    <lineage>
        <taxon>Eukaryota</taxon>
        <taxon>Fungi</taxon>
        <taxon>Fungi incertae sedis</taxon>
        <taxon>Mucoromycota</taxon>
        <taxon>Mucoromycotina</taxon>
        <taxon>Mucoromycetes</taxon>
        <taxon>Mucorales</taxon>
        <taxon>Phycomycetaceae</taxon>
        <taxon>Phycomyces</taxon>
    </lineage>
</organism>